<dbReference type="PROSITE" id="PS50061">
    <property type="entry name" value="ETS_DOMAIN_3"/>
    <property type="match status" value="1"/>
</dbReference>
<reference evidence="10" key="1">
    <citation type="submission" date="2016-04" db="UniProtKB">
        <authorList>
            <consortium name="WormBaseParasite"/>
        </authorList>
    </citation>
    <scope>IDENTIFICATION</scope>
</reference>
<dbReference type="PROSITE" id="PS00345">
    <property type="entry name" value="ETS_DOMAIN_1"/>
    <property type="match status" value="1"/>
</dbReference>
<evidence type="ECO:0000256" key="4">
    <source>
        <dbReference type="ARBA" id="ARBA00023242"/>
    </source>
</evidence>
<comment type="similarity">
    <text evidence="2 5">Belongs to the ETS family.</text>
</comment>
<dbReference type="GO" id="GO:0030154">
    <property type="term" value="P:cell differentiation"/>
    <property type="evidence" value="ECO:0007669"/>
    <property type="project" value="TreeGrafter"/>
</dbReference>
<evidence type="ECO:0000256" key="5">
    <source>
        <dbReference type="RuleBase" id="RU004019"/>
    </source>
</evidence>
<dbReference type="InterPro" id="IPR036388">
    <property type="entry name" value="WH-like_DNA-bd_sf"/>
</dbReference>
<dbReference type="PROSITE" id="PS00346">
    <property type="entry name" value="ETS_DOMAIN_2"/>
    <property type="match status" value="1"/>
</dbReference>
<dbReference type="GO" id="GO:0005634">
    <property type="term" value="C:nucleus"/>
    <property type="evidence" value="ECO:0007669"/>
    <property type="project" value="UniProtKB-SubCell"/>
</dbReference>
<dbReference type="GO" id="GO:0000981">
    <property type="term" value="F:DNA-binding transcription factor activity, RNA polymerase II-specific"/>
    <property type="evidence" value="ECO:0007669"/>
    <property type="project" value="TreeGrafter"/>
</dbReference>
<protein>
    <submittedName>
        <fullName evidence="10">ETS domain-containing protein</fullName>
    </submittedName>
</protein>
<dbReference type="SMART" id="SM00413">
    <property type="entry name" value="ETS"/>
    <property type="match status" value="1"/>
</dbReference>
<evidence type="ECO:0000313" key="10">
    <source>
        <dbReference type="WBParaSite" id="TTAC_0000807601-mRNA-1"/>
    </source>
</evidence>
<evidence type="ECO:0000256" key="6">
    <source>
        <dbReference type="SAM" id="MobiDB-lite"/>
    </source>
</evidence>
<dbReference type="SUPFAM" id="SSF46785">
    <property type="entry name" value="Winged helix' DNA-binding domain"/>
    <property type="match status" value="1"/>
</dbReference>
<dbReference type="PANTHER" id="PTHR11849:SF304">
    <property type="entry name" value="DNA-BINDING PROTEIN D-ETS-3"/>
    <property type="match status" value="1"/>
</dbReference>
<evidence type="ECO:0000313" key="8">
    <source>
        <dbReference type="EMBL" id="VDM32552.1"/>
    </source>
</evidence>
<feature type="region of interest" description="Disordered" evidence="6">
    <location>
        <begin position="440"/>
        <end position="481"/>
    </location>
</feature>
<dbReference type="WBParaSite" id="TTAC_0000807601-mRNA-1">
    <property type="protein sequence ID" value="TTAC_0000807601-mRNA-1"/>
    <property type="gene ID" value="TTAC_0000807601"/>
</dbReference>
<feature type="compositionally biased region" description="Polar residues" evidence="6">
    <location>
        <begin position="297"/>
        <end position="312"/>
    </location>
</feature>
<gene>
    <name evidence="8" type="ORF">TTAC_LOCUS8061</name>
</gene>
<dbReference type="Gene3D" id="1.10.10.10">
    <property type="entry name" value="Winged helix-like DNA-binding domain superfamily/Winged helix DNA-binding domain"/>
    <property type="match status" value="1"/>
</dbReference>
<keyword evidence="3 5" id="KW-0238">DNA-binding</keyword>
<reference evidence="8 9" key="2">
    <citation type="submission" date="2018-11" db="EMBL/GenBank/DDBJ databases">
        <authorList>
            <consortium name="Pathogen Informatics"/>
        </authorList>
    </citation>
    <scope>NUCLEOTIDE SEQUENCE [LARGE SCALE GENOMIC DNA]</scope>
</reference>
<sequence>MDEKVKMVTSGLSLNDWAEYWLWKVAPSSPSAFEIIEQSDWSEVNSSYWIDTSKAYVGSKAFPSPGRRWHSRNHKLEESGHSNIDEGLGYSSMPPHSTTTAVGNIATTTSTDQRGKYSFPTGSEYFASSSEFASGVYPSSTTYSSSSDGVICYEQDPRSSAYSSLIRQQNNTTTGVYWGETDPYQSSGGYHFEASPAYHFTGFASYGYSASSAAVSTTSSTSAYHHQGVWSGTAYHYGRTGGTTQSSMFYTSRSRRMRPQGAVGRMEGNADGGAGTGERNKTYGSSPPPPPPPPPTNSTRVSQGSPTVQWRPQGSGQIQLWQFLLELLADSRNLACITWEGTNGEFKLVNPDDVARRWGERKSKPNMNYDKLSRALRYYYDKNIMSKVHGKRYAYKFDFTGLAQAMQPSTCDATTAAASAASAVSLGLSTFRNTETSLCFPRESTTNDEHQRQQQQPQQRKNNSKRPHEPSPPPPSLQTVRDFEDCGAKHHHQHSTTTGYPTSQQFLAARAAAAAAACFFPEVHHNHNHQQHHAGGGSVSATCYEGAEAYLAQPHGSYTNASPASSSGGASSSYQTNPFVMTTVGYNVESLTNSAVGQAPK</sequence>
<name>A0A0R3X3X4_HYDTA</name>
<dbReference type="OrthoDB" id="10067219at2759"/>
<keyword evidence="4 5" id="KW-0539">Nucleus</keyword>
<dbReference type="AlphaFoldDB" id="A0A0R3X3X4"/>
<dbReference type="PANTHER" id="PTHR11849">
    <property type="entry name" value="ETS"/>
    <property type="match status" value="1"/>
</dbReference>
<dbReference type="InterPro" id="IPR036390">
    <property type="entry name" value="WH_DNA-bd_sf"/>
</dbReference>
<evidence type="ECO:0000259" key="7">
    <source>
        <dbReference type="PROSITE" id="PS50061"/>
    </source>
</evidence>
<accession>A0A0R3X3X4</accession>
<evidence type="ECO:0000256" key="3">
    <source>
        <dbReference type="ARBA" id="ARBA00023125"/>
    </source>
</evidence>
<feature type="compositionally biased region" description="Pro residues" evidence="6">
    <location>
        <begin position="286"/>
        <end position="296"/>
    </location>
</feature>
<evidence type="ECO:0000256" key="2">
    <source>
        <dbReference type="ARBA" id="ARBA00005562"/>
    </source>
</evidence>
<dbReference type="InterPro" id="IPR046328">
    <property type="entry name" value="ETS_fam"/>
</dbReference>
<feature type="region of interest" description="Disordered" evidence="6">
    <location>
        <begin position="251"/>
        <end position="312"/>
    </location>
</feature>
<dbReference type="FunFam" id="1.10.10.10:FF:000343">
    <property type="entry name" value="Ets at 65A, isoform C"/>
    <property type="match status" value="1"/>
</dbReference>
<dbReference type="EMBL" id="UYWX01020439">
    <property type="protein sequence ID" value="VDM32552.1"/>
    <property type="molecule type" value="Genomic_DNA"/>
</dbReference>
<comment type="subcellular location">
    <subcellularLocation>
        <location evidence="1 5">Nucleus</location>
    </subcellularLocation>
</comment>
<dbReference type="STRING" id="6205.A0A0R3X3X4"/>
<evidence type="ECO:0000256" key="1">
    <source>
        <dbReference type="ARBA" id="ARBA00004123"/>
    </source>
</evidence>
<proteinExistence type="inferred from homology"/>
<dbReference type="InterPro" id="IPR000418">
    <property type="entry name" value="Ets_dom"/>
</dbReference>
<dbReference type="GO" id="GO:0043565">
    <property type="term" value="F:sequence-specific DNA binding"/>
    <property type="evidence" value="ECO:0007669"/>
    <property type="project" value="InterPro"/>
</dbReference>
<dbReference type="Proteomes" id="UP000274429">
    <property type="component" value="Unassembled WGS sequence"/>
</dbReference>
<keyword evidence="9" id="KW-1185">Reference proteome</keyword>
<feature type="domain" description="ETS" evidence="7">
    <location>
        <begin position="318"/>
        <end position="398"/>
    </location>
</feature>
<organism evidence="10">
    <name type="scientific">Hydatigena taeniaeformis</name>
    <name type="common">Feline tapeworm</name>
    <name type="synonym">Taenia taeniaeformis</name>
    <dbReference type="NCBI Taxonomy" id="6205"/>
    <lineage>
        <taxon>Eukaryota</taxon>
        <taxon>Metazoa</taxon>
        <taxon>Spiralia</taxon>
        <taxon>Lophotrochozoa</taxon>
        <taxon>Platyhelminthes</taxon>
        <taxon>Cestoda</taxon>
        <taxon>Eucestoda</taxon>
        <taxon>Cyclophyllidea</taxon>
        <taxon>Taeniidae</taxon>
        <taxon>Hydatigera</taxon>
    </lineage>
</organism>
<evidence type="ECO:0000313" key="9">
    <source>
        <dbReference type="Proteomes" id="UP000274429"/>
    </source>
</evidence>
<dbReference type="PRINTS" id="PR00454">
    <property type="entry name" value="ETSDOMAIN"/>
</dbReference>
<dbReference type="Pfam" id="PF00178">
    <property type="entry name" value="Ets"/>
    <property type="match status" value="1"/>
</dbReference>